<dbReference type="InterPro" id="IPR017871">
    <property type="entry name" value="ABC_transporter-like_CS"/>
</dbReference>
<comment type="caution">
    <text evidence="6">The sequence shown here is derived from an EMBL/GenBank/DDBJ whole genome shotgun (WGS) entry which is preliminary data.</text>
</comment>
<dbReference type="Pfam" id="PF00005">
    <property type="entry name" value="ABC_tran"/>
    <property type="match status" value="1"/>
</dbReference>
<gene>
    <name evidence="6" type="primary">ybhF_1</name>
    <name evidence="6" type="ORF">ACWI_19750</name>
    <name evidence="7" type="ORF">FXB42_10115</name>
</gene>
<dbReference type="OrthoDB" id="9804819at2"/>
<evidence type="ECO:0000313" key="6">
    <source>
        <dbReference type="EMBL" id="OFV70496.1"/>
    </source>
</evidence>
<evidence type="ECO:0000256" key="4">
    <source>
        <dbReference type="ARBA" id="ARBA00022840"/>
    </source>
</evidence>
<keyword evidence="3" id="KW-0547">Nucleotide-binding</keyword>
<evidence type="ECO:0000259" key="5">
    <source>
        <dbReference type="PROSITE" id="PS50893"/>
    </source>
</evidence>
<dbReference type="EMBL" id="VSLA01000024">
    <property type="protein sequence ID" value="TYC84687.1"/>
    <property type="molecule type" value="Genomic_DNA"/>
</dbReference>
<dbReference type="PROSITE" id="PS00211">
    <property type="entry name" value="ABC_TRANSPORTER_1"/>
    <property type="match status" value="1"/>
</dbReference>
<dbReference type="GO" id="GO:0005524">
    <property type="term" value="F:ATP binding"/>
    <property type="evidence" value="ECO:0007669"/>
    <property type="project" value="UniProtKB-KW"/>
</dbReference>
<evidence type="ECO:0000313" key="8">
    <source>
        <dbReference type="Proteomes" id="UP000176244"/>
    </source>
</evidence>
<dbReference type="Proteomes" id="UP000322619">
    <property type="component" value="Unassembled WGS sequence"/>
</dbReference>
<dbReference type="Gene3D" id="3.40.50.300">
    <property type="entry name" value="P-loop containing nucleotide triphosphate hydrolases"/>
    <property type="match status" value="1"/>
</dbReference>
<dbReference type="STRING" id="52694.ACWI_19750"/>
<dbReference type="PANTHER" id="PTHR42711">
    <property type="entry name" value="ABC TRANSPORTER ATP-BINDING PROTEIN"/>
    <property type="match status" value="1"/>
</dbReference>
<evidence type="ECO:0000256" key="1">
    <source>
        <dbReference type="ARBA" id="ARBA00005417"/>
    </source>
</evidence>
<dbReference type="InterPro" id="IPR003593">
    <property type="entry name" value="AAA+_ATPase"/>
</dbReference>
<proteinExistence type="inferred from homology"/>
<dbReference type="InterPro" id="IPR003439">
    <property type="entry name" value="ABC_transporter-like_ATP-bd"/>
</dbReference>
<keyword evidence="2" id="KW-0813">Transport</keyword>
<sequence length="240" mass="27072">MKNCIEVKNLNKSYGNRVVVKNLNLTVKKGEVFGLLGPNGAGKSTTIDCILGLKLFENGSVQVLGMDPTKERKQLFERVGVQLQSSSYQGNIRVGEVCEEIAALYQSPADYYDLLAQFKLDHYLKQPVAKLSGGEKQKLSILLALIPQPEVLFLDELTTGLDTEARREVWQVLTALKEKGLTLFLTSHYMDEVEVLCDRVCIINRGETLVTDTVPELIRKSPYKRLEEAYLWFMKEEIAI</sequence>
<keyword evidence="4 6" id="KW-0067">ATP-binding</keyword>
<evidence type="ECO:0000313" key="9">
    <source>
        <dbReference type="Proteomes" id="UP000322619"/>
    </source>
</evidence>
<dbReference type="InterPro" id="IPR027417">
    <property type="entry name" value="P-loop_NTPase"/>
</dbReference>
<comment type="similarity">
    <text evidence="1">Belongs to the ABC transporter superfamily.</text>
</comment>
<evidence type="ECO:0000256" key="2">
    <source>
        <dbReference type="ARBA" id="ARBA00022448"/>
    </source>
</evidence>
<reference evidence="7 9" key="2">
    <citation type="submission" date="2019-08" db="EMBL/GenBank/DDBJ databases">
        <title>Isolation and enrichment of carboxydotrophic bacteria from anaerobic sludge for the production of bio-based chemicals from syngas.</title>
        <authorList>
            <person name="Antares A.L."/>
            <person name="Moreira J."/>
            <person name="Diender M."/>
            <person name="Parshina S.N."/>
            <person name="Stams A.J.M."/>
            <person name="Alves M."/>
            <person name="Alves J.I."/>
            <person name="Sousa D.Z."/>
        </authorList>
    </citation>
    <scope>NUCLEOTIDE SEQUENCE [LARGE SCALE GENOMIC DNA]</scope>
    <source>
        <strain evidence="7 9">JM</strain>
    </source>
</reference>
<evidence type="ECO:0000256" key="3">
    <source>
        <dbReference type="ARBA" id="ARBA00022741"/>
    </source>
</evidence>
<name>A0A1F2PIF2_9FIRM</name>
<dbReference type="InterPro" id="IPR050763">
    <property type="entry name" value="ABC_transporter_ATP-binding"/>
</dbReference>
<dbReference type="RefSeq" id="WP_070371280.1">
    <property type="nucleotide sequence ID" value="NZ_LKEU01000030.1"/>
</dbReference>
<dbReference type="SUPFAM" id="SSF52540">
    <property type="entry name" value="P-loop containing nucleoside triphosphate hydrolases"/>
    <property type="match status" value="1"/>
</dbReference>
<accession>A0A1F2PIF2</accession>
<dbReference type="Proteomes" id="UP000176244">
    <property type="component" value="Unassembled WGS sequence"/>
</dbReference>
<feature type="domain" description="ABC transporter" evidence="5">
    <location>
        <begin position="5"/>
        <end position="230"/>
    </location>
</feature>
<evidence type="ECO:0000313" key="7">
    <source>
        <dbReference type="EMBL" id="TYC84687.1"/>
    </source>
</evidence>
<organism evidence="6 8">
    <name type="scientific">Acetobacterium wieringae</name>
    <dbReference type="NCBI Taxonomy" id="52694"/>
    <lineage>
        <taxon>Bacteria</taxon>
        <taxon>Bacillati</taxon>
        <taxon>Bacillota</taxon>
        <taxon>Clostridia</taxon>
        <taxon>Eubacteriales</taxon>
        <taxon>Eubacteriaceae</taxon>
        <taxon>Acetobacterium</taxon>
    </lineage>
</organism>
<dbReference type="CDD" id="cd03230">
    <property type="entry name" value="ABC_DR_subfamily_A"/>
    <property type="match status" value="1"/>
</dbReference>
<dbReference type="AlphaFoldDB" id="A0A1F2PIF2"/>
<dbReference type="PROSITE" id="PS50893">
    <property type="entry name" value="ABC_TRANSPORTER_2"/>
    <property type="match status" value="1"/>
</dbReference>
<dbReference type="GO" id="GO:0016887">
    <property type="term" value="F:ATP hydrolysis activity"/>
    <property type="evidence" value="ECO:0007669"/>
    <property type="project" value="InterPro"/>
</dbReference>
<protein>
    <submittedName>
        <fullName evidence="6 7">ABC transporter ATP-binding protein</fullName>
    </submittedName>
</protein>
<dbReference type="SMART" id="SM00382">
    <property type="entry name" value="AAA"/>
    <property type="match status" value="1"/>
</dbReference>
<reference evidence="6 8" key="1">
    <citation type="submission" date="2015-09" db="EMBL/GenBank/DDBJ databases">
        <title>Genome sequence of Acetobacterium wieringae DSM 1911.</title>
        <authorList>
            <person name="Poehlein A."/>
            <person name="Bengelsdorf F.R."/>
            <person name="Schiel-Bengelsdorf B."/>
            <person name="Duerre P."/>
            <person name="Daniel R."/>
        </authorList>
    </citation>
    <scope>NUCLEOTIDE SEQUENCE [LARGE SCALE GENOMIC DNA]</scope>
    <source>
        <strain evidence="6 8">DSM 1911</strain>
    </source>
</reference>
<dbReference type="EMBL" id="LKEU01000030">
    <property type="protein sequence ID" value="OFV70496.1"/>
    <property type="molecule type" value="Genomic_DNA"/>
</dbReference>
<dbReference type="PANTHER" id="PTHR42711:SF5">
    <property type="entry name" value="ABC TRANSPORTER ATP-BINDING PROTEIN NATA"/>
    <property type="match status" value="1"/>
</dbReference>